<comment type="caution">
    <text evidence="1">The sequence shown here is derived from an EMBL/GenBank/DDBJ whole genome shotgun (WGS) entry which is preliminary data.</text>
</comment>
<dbReference type="OrthoDB" id="6252503at2759"/>
<dbReference type="Gene3D" id="3.30.1370.210">
    <property type="match status" value="1"/>
</dbReference>
<organism evidence="1 2">
    <name type="scientific">Clonorchis sinensis</name>
    <name type="common">Chinese liver fluke</name>
    <dbReference type="NCBI Taxonomy" id="79923"/>
    <lineage>
        <taxon>Eukaryota</taxon>
        <taxon>Metazoa</taxon>
        <taxon>Spiralia</taxon>
        <taxon>Lophotrochozoa</taxon>
        <taxon>Platyhelminthes</taxon>
        <taxon>Trematoda</taxon>
        <taxon>Digenea</taxon>
        <taxon>Opisthorchiida</taxon>
        <taxon>Opisthorchiata</taxon>
        <taxon>Opisthorchiidae</taxon>
        <taxon>Clonorchis</taxon>
    </lineage>
</organism>
<accession>A0A8T1M0F7</accession>
<evidence type="ECO:0000313" key="1">
    <source>
        <dbReference type="EMBL" id="KAG5442326.1"/>
    </source>
</evidence>
<evidence type="ECO:0000313" key="2">
    <source>
        <dbReference type="Proteomes" id="UP000286415"/>
    </source>
</evidence>
<name>A0A8T1M0F7_CLOSI</name>
<protein>
    <recommendedName>
        <fullName evidence="3">Muscleblind-like protein</fullName>
    </recommendedName>
</protein>
<reference evidence="1 2" key="1">
    <citation type="journal article" date="2018" name="Biotechnol. Adv.">
        <title>Improved genomic resources and new bioinformatic workflow for the carcinogenic parasite Clonorchis sinensis: Biotechnological implications.</title>
        <authorList>
            <person name="Wang D."/>
            <person name="Korhonen P.K."/>
            <person name="Gasser R.B."/>
            <person name="Young N.D."/>
        </authorList>
    </citation>
    <scope>NUCLEOTIDE SEQUENCE [LARGE SCALE GENOMIC DNA]</scope>
    <source>
        <strain evidence="1">Cs-k2</strain>
    </source>
</reference>
<evidence type="ECO:0008006" key="3">
    <source>
        <dbReference type="Google" id="ProtNLM"/>
    </source>
</evidence>
<proteinExistence type="predicted"/>
<dbReference type="Proteomes" id="UP000286415">
    <property type="component" value="Unassembled WGS sequence"/>
</dbReference>
<keyword evidence="2" id="KW-1185">Reference proteome</keyword>
<reference evidence="1 2" key="2">
    <citation type="journal article" date="2021" name="Genomics">
        <title>High-quality reference genome for Clonorchis sinensis.</title>
        <authorList>
            <person name="Young N.D."/>
            <person name="Stroehlein A.J."/>
            <person name="Kinkar L."/>
            <person name="Wang T."/>
            <person name="Sohn W.M."/>
            <person name="Chang B.C.H."/>
            <person name="Kaur P."/>
            <person name="Weisz D."/>
            <person name="Dudchenko O."/>
            <person name="Aiden E.L."/>
            <person name="Korhonen P.K."/>
            <person name="Gasser R.B."/>
        </authorList>
    </citation>
    <scope>NUCLEOTIDE SEQUENCE [LARGE SCALE GENOMIC DNA]</scope>
    <source>
        <strain evidence="1">Cs-k2</strain>
    </source>
</reference>
<sequence>MGSLKNAEGVCMYAHVGPTANIPVTTEGEVRVCFDSMGLTEVACSRAECHFYHPPKPIRDQIVSRRHAQYLREKVLKLGSTNASLSASFAPNAKTNHVVHQPVHPSDSRLSLPANLQQNELTLPLLTQWNNTAFNVLLAHSLQANSRYPITSGEWSSVEPNPMNAPTTVPFTQPVTANNKLPGIESSDISNPNTATLKRYFNGVLLPNVPCTNPTFPPPTGPLYDPNTRQFNLPLMPYQTIYEPSKSLNLNLLNVLLNMQTQAAGIPPITVNDYLQQTTNPTCPFQLDILYNLQQQNMMCGLPMNNAWMNGTDMFLPTSPYQNSLTFLKNPIYPYKTFHFR</sequence>
<dbReference type="EMBL" id="NIRI02000076">
    <property type="protein sequence ID" value="KAG5442326.1"/>
    <property type="molecule type" value="Genomic_DNA"/>
</dbReference>
<gene>
    <name evidence="1" type="ORF">CSKR_200217</name>
</gene>
<dbReference type="AlphaFoldDB" id="A0A8T1M0F7"/>